<feature type="compositionally biased region" description="Low complexity" evidence="1">
    <location>
        <begin position="801"/>
        <end position="814"/>
    </location>
</feature>
<dbReference type="RefSeq" id="WP_147911400.1">
    <property type="nucleotide sequence ID" value="NZ_JBHUEJ010000022.1"/>
</dbReference>
<feature type="region of interest" description="Disordered" evidence="1">
    <location>
        <begin position="410"/>
        <end position="527"/>
    </location>
</feature>
<protein>
    <submittedName>
        <fullName evidence="2">DUF349 domain-containing protein</fullName>
    </submittedName>
</protein>
<feature type="region of interest" description="Disordered" evidence="1">
    <location>
        <begin position="1"/>
        <end position="23"/>
    </location>
</feature>
<name>A0ABW4KTG7_9BURK</name>
<keyword evidence="3" id="KW-1185">Reference proteome</keyword>
<reference evidence="3" key="1">
    <citation type="journal article" date="2019" name="Int. J. Syst. Evol. Microbiol.">
        <title>The Global Catalogue of Microorganisms (GCM) 10K type strain sequencing project: providing services to taxonomists for standard genome sequencing and annotation.</title>
        <authorList>
            <consortium name="The Broad Institute Genomics Platform"/>
            <consortium name="The Broad Institute Genome Sequencing Center for Infectious Disease"/>
            <person name="Wu L."/>
            <person name="Ma J."/>
        </authorList>
    </citation>
    <scope>NUCLEOTIDE SEQUENCE [LARGE SCALE GENOMIC DNA]</scope>
    <source>
        <strain evidence="3">LMG 29247</strain>
    </source>
</reference>
<dbReference type="InterPro" id="IPR007139">
    <property type="entry name" value="DUF349"/>
</dbReference>
<organism evidence="2 3">
    <name type="scientific">Ottowia flava</name>
    <dbReference type="NCBI Taxonomy" id="2675430"/>
    <lineage>
        <taxon>Bacteria</taxon>
        <taxon>Pseudomonadati</taxon>
        <taxon>Pseudomonadota</taxon>
        <taxon>Betaproteobacteria</taxon>
        <taxon>Burkholderiales</taxon>
        <taxon>Comamonadaceae</taxon>
        <taxon>Ottowia</taxon>
    </lineage>
</organism>
<evidence type="ECO:0000256" key="1">
    <source>
        <dbReference type="SAM" id="MobiDB-lite"/>
    </source>
</evidence>
<accession>A0ABW4KTG7</accession>
<feature type="compositionally biased region" description="Basic and acidic residues" evidence="1">
    <location>
        <begin position="915"/>
        <end position="941"/>
    </location>
</feature>
<feature type="compositionally biased region" description="Pro residues" evidence="1">
    <location>
        <begin position="856"/>
        <end position="866"/>
    </location>
</feature>
<dbReference type="EMBL" id="JBHUEJ010000022">
    <property type="protein sequence ID" value="MFD1711260.1"/>
    <property type="molecule type" value="Genomic_DNA"/>
</dbReference>
<evidence type="ECO:0000313" key="2">
    <source>
        <dbReference type="EMBL" id="MFD1711260.1"/>
    </source>
</evidence>
<comment type="caution">
    <text evidence="2">The sequence shown here is derived from an EMBL/GenBank/DDBJ whole genome shotgun (WGS) entry which is preliminary data.</text>
</comment>
<evidence type="ECO:0000313" key="3">
    <source>
        <dbReference type="Proteomes" id="UP001597304"/>
    </source>
</evidence>
<feature type="compositionally biased region" description="Gly residues" evidence="1">
    <location>
        <begin position="900"/>
        <end position="914"/>
    </location>
</feature>
<dbReference type="Proteomes" id="UP001597304">
    <property type="component" value="Unassembled WGS sequence"/>
</dbReference>
<sequence length="1091" mass="114398">MFPFSREPKDPQPEAAAPAPKAVEAHPLDAMTGGVFSAATSGERAQRVRDWLASDPTPDQMQEVYKELSSKDKGAAKALREKLEELRRAKGQEAVAAEWEAKAQALLQAARLNIADSLAWQRDAAKAGAPLSREPLASLRAQLVDRVKKVEDLQQRVMVQREAAVMLAQRIELLSTKPLADAQAQQAGLATDVEQWRSHARLLLADPQWLSVDVRYPPQLEAAQAQLTAVRDAFVAALAQATAAATDKAAPLPPVPVWADELRAARGEAPVAAAGTEDAAKPAAKPRVDPEQRNAAQKAVEAGVKLLEQAVTAGHTKNMHSATQALRQSLKAHGRLIDDALEARVHATLVSAGELEGWQRWSADKVREQLVAKAEALMVKRKIKGAADASAQANEATTATEQAGAAQDAQATSAAASAEANTATTATEAAGQAEAAAATENAAAGADGSSADAGKPAEPAADSAAASAEANAATRATEEAGAMEDAQAAAHQVNAPADASANAQNAEANAATTATEQAGAAEDAAAAAPKAAPAAEALEPGYELVPAMGGRKLQDTIRKLRDEWKAADQGGAPNHGLWKRFDRAINAAHKHVDEWLTKVRAEAAEHKSQRMALIDEVKAFGAAHAGAGEGTDWKAFNRQIHQFSDRWRNAGHLSEKAFGELQGKWKEAIHAAAAPLETAQKHSTARRQGLIAEAEELGAAPQLRIDAVKSLQQRWQAEAQAVPLDRKHEQKLWDAFRKPIDDAFNRKTVDREKHAAAMSAHDRAVLDAAKALEEANASGDAARIRAAMAALEAATRAQPAPAAAPAAAAPAPAASEEKAPETGAESAQPATENAADAAPAAEGEATDAPAAETPAPAAPPKAPPKPVIAMRGDDRPGAKRAEPAPAGRGGKFGDRRDGRGGPGGRDNRGGPGGDRGGRFGDRRDGGGRFGDRGPREDRGPRLGDAAFRAQRDAVEHAQAQLRKLAAQAHGETLTQLMGAWADRQADKLPSAQELGKGVSGSTRTAWVQAVQAAPQGSAPEALLRLEMAADVPTPAEHLDARRALQLQLLTRRNDPSPADTWAADTGKVLATPHDEATARRLQNALKVLMRK</sequence>
<dbReference type="Pfam" id="PF03993">
    <property type="entry name" value="DUF349"/>
    <property type="match status" value="1"/>
</dbReference>
<feature type="compositionally biased region" description="Basic and acidic residues" evidence="1">
    <location>
        <begin position="871"/>
        <end position="882"/>
    </location>
</feature>
<feature type="compositionally biased region" description="Basic and acidic residues" evidence="1">
    <location>
        <begin position="1"/>
        <end position="12"/>
    </location>
</feature>
<proteinExistence type="predicted"/>
<feature type="compositionally biased region" description="Low complexity" evidence="1">
    <location>
        <begin position="827"/>
        <end position="855"/>
    </location>
</feature>
<gene>
    <name evidence="2" type="ORF">ACFSF0_11610</name>
</gene>
<feature type="region of interest" description="Disordered" evidence="1">
    <location>
        <begin position="801"/>
        <end position="942"/>
    </location>
</feature>
<feature type="compositionally biased region" description="Low complexity" evidence="1">
    <location>
        <begin position="13"/>
        <end position="22"/>
    </location>
</feature>